<dbReference type="GO" id="GO:0003743">
    <property type="term" value="F:translation initiation factor activity"/>
    <property type="evidence" value="ECO:0007669"/>
    <property type="project" value="UniProtKB-KW"/>
</dbReference>
<comment type="subcellular location">
    <subcellularLocation>
        <location evidence="1">Mitochondrion</location>
    </subcellularLocation>
</comment>
<dbReference type="Pfam" id="PF11987">
    <property type="entry name" value="IF-2"/>
    <property type="match status" value="1"/>
</dbReference>
<dbReference type="CDD" id="cd03692">
    <property type="entry name" value="mtIF2_IVc"/>
    <property type="match status" value="1"/>
</dbReference>
<feature type="compositionally biased region" description="Basic residues" evidence="11">
    <location>
        <begin position="183"/>
        <end position="195"/>
    </location>
</feature>
<dbReference type="GO" id="GO:0003924">
    <property type="term" value="F:GTPase activity"/>
    <property type="evidence" value="ECO:0007669"/>
    <property type="project" value="InterPro"/>
</dbReference>
<comment type="function">
    <text evidence="9">One of the essential components for the initiation of protein synthesis. Protects formylmethionyl-tRNA from spontaneous hydrolysis and promotes its binding to the 30S ribosomal subunits. Also involved in the hydrolysis of GTP during the formation of the 70S ribosomal complex.</text>
</comment>
<dbReference type="InterPro" id="IPR044145">
    <property type="entry name" value="IF2_II"/>
</dbReference>
<dbReference type="InterPro" id="IPR000178">
    <property type="entry name" value="TF_IF2_bacterial-like"/>
</dbReference>
<dbReference type="NCBIfam" id="TIGR00231">
    <property type="entry name" value="small_GTP"/>
    <property type="match status" value="1"/>
</dbReference>
<dbReference type="PANTHER" id="PTHR43381:SF20">
    <property type="entry name" value="TRANSLATION INITIATION FACTOR IF-2, MITOCHONDRIAL"/>
    <property type="match status" value="1"/>
</dbReference>
<name>A0A1E3I9G6_9TREE</name>
<dbReference type="Gene3D" id="3.40.50.10050">
    <property type="entry name" value="Translation initiation factor IF- 2, domain 3"/>
    <property type="match status" value="1"/>
</dbReference>
<dbReference type="EMBL" id="CP143784">
    <property type="protein sequence ID" value="WVN85816.1"/>
    <property type="molecule type" value="Genomic_DNA"/>
</dbReference>
<dbReference type="OrthoDB" id="361630at2759"/>
<dbReference type="FunFam" id="3.40.50.10050:FF:000001">
    <property type="entry name" value="Translation initiation factor IF-2"/>
    <property type="match status" value="1"/>
</dbReference>
<accession>A0A1E3I9G6</accession>
<keyword evidence="7" id="KW-0496">Mitochondrion</keyword>
<dbReference type="PROSITE" id="PS51722">
    <property type="entry name" value="G_TR_2"/>
    <property type="match status" value="1"/>
</dbReference>
<evidence type="ECO:0000256" key="5">
    <source>
        <dbReference type="ARBA" id="ARBA00022917"/>
    </source>
</evidence>
<dbReference type="InterPro" id="IPR023115">
    <property type="entry name" value="TIF_IF2_dom3"/>
</dbReference>
<keyword evidence="3" id="KW-0396">Initiation factor</keyword>
<dbReference type="SUPFAM" id="SSF50447">
    <property type="entry name" value="Translation proteins"/>
    <property type="match status" value="2"/>
</dbReference>
<evidence type="ECO:0000256" key="8">
    <source>
        <dbReference type="ARBA" id="ARBA00023134"/>
    </source>
</evidence>
<keyword evidence="6" id="KW-0809">Transit peptide</keyword>
<dbReference type="InterPro" id="IPR027417">
    <property type="entry name" value="P-loop_NTPase"/>
</dbReference>
<evidence type="ECO:0000256" key="7">
    <source>
        <dbReference type="ARBA" id="ARBA00023128"/>
    </source>
</evidence>
<dbReference type="CDD" id="cd03702">
    <property type="entry name" value="IF2_mtIF2_II"/>
    <property type="match status" value="1"/>
</dbReference>
<evidence type="ECO:0000256" key="2">
    <source>
        <dbReference type="ARBA" id="ARBA00007733"/>
    </source>
</evidence>
<dbReference type="InterPro" id="IPR000795">
    <property type="entry name" value="T_Tr_GTP-bd_dom"/>
</dbReference>
<dbReference type="GO" id="GO:0005739">
    <property type="term" value="C:mitochondrion"/>
    <property type="evidence" value="ECO:0007669"/>
    <property type="project" value="UniProtKB-SubCell"/>
</dbReference>
<dbReference type="InterPro" id="IPR036925">
    <property type="entry name" value="TIF_IF2_dom3_sf"/>
</dbReference>
<evidence type="ECO:0000256" key="1">
    <source>
        <dbReference type="ARBA" id="ARBA00004173"/>
    </source>
</evidence>
<evidence type="ECO:0000256" key="4">
    <source>
        <dbReference type="ARBA" id="ARBA00022741"/>
    </source>
</evidence>
<dbReference type="InterPro" id="IPR005225">
    <property type="entry name" value="Small_GTP-bd"/>
</dbReference>
<dbReference type="Pfam" id="PF00009">
    <property type="entry name" value="GTP_EFTU"/>
    <property type="match status" value="1"/>
</dbReference>
<dbReference type="SUPFAM" id="SSF52540">
    <property type="entry name" value="P-loop containing nucleoside triphosphate hydrolases"/>
    <property type="match status" value="1"/>
</dbReference>
<dbReference type="FunFam" id="2.40.30.10:FF:000008">
    <property type="entry name" value="Translation initiation factor IF-2"/>
    <property type="match status" value="1"/>
</dbReference>
<dbReference type="InterPro" id="IPR009000">
    <property type="entry name" value="Transl_B-barrel_sf"/>
</dbReference>
<dbReference type="SUPFAM" id="SSF52156">
    <property type="entry name" value="Initiation factor IF2/eIF5b, domain 3"/>
    <property type="match status" value="1"/>
</dbReference>
<feature type="compositionally biased region" description="Basic and acidic residues" evidence="11">
    <location>
        <begin position="66"/>
        <end position="84"/>
    </location>
</feature>
<evidence type="ECO:0000313" key="13">
    <source>
        <dbReference type="Proteomes" id="UP000094043"/>
    </source>
</evidence>
<feature type="region of interest" description="Disordered" evidence="11">
    <location>
        <begin position="598"/>
        <end position="617"/>
    </location>
</feature>
<comment type="similarity">
    <text evidence="2">Belongs to the TRAFAC class translation factor GTPase superfamily. Classic translation factor GTPase family. IF-2 subfamily.</text>
</comment>
<dbReference type="Gene3D" id="3.40.50.300">
    <property type="entry name" value="P-loop containing nucleotide triphosphate hydrolases"/>
    <property type="match status" value="1"/>
</dbReference>
<dbReference type="GeneID" id="91085181"/>
<keyword evidence="4" id="KW-0547">Nucleotide-binding</keyword>
<proteinExistence type="inferred from homology"/>
<dbReference type="KEGG" id="cdep:91085181"/>
<dbReference type="FunFam" id="3.40.50.300:FF:000019">
    <property type="entry name" value="Translation initiation factor IF-2"/>
    <property type="match status" value="1"/>
</dbReference>
<dbReference type="Proteomes" id="UP000094043">
    <property type="component" value="Chromosome 1"/>
</dbReference>
<reference evidence="12" key="1">
    <citation type="submission" date="2016-06" db="EMBL/GenBank/DDBJ databases">
        <authorList>
            <person name="Cuomo C."/>
            <person name="Litvintseva A."/>
            <person name="Heitman J."/>
            <person name="Chen Y."/>
            <person name="Sun S."/>
            <person name="Springer D."/>
            <person name="Dromer F."/>
            <person name="Young S."/>
            <person name="Zeng Q."/>
            <person name="Chapman S."/>
            <person name="Gujja S."/>
            <person name="Saif S."/>
            <person name="Birren B."/>
        </authorList>
    </citation>
    <scope>NUCLEOTIDE SEQUENCE</scope>
    <source>
        <strain evidence="12">CBS 7841</strain>
    </source>
</reference>
<feature type="region of interest" description="Disordered" evidence="11">
    <location>
        <begin position="39"/>
        <end position="240"/>
    </location>
</feature>
<dbReference type="InterPro" id="IPR015760">
    <property type="entry name" value="TIF_IF2"/>
</dbReference>
<keyword evidence="8" id="KW-0342">GTP-binding</keyword>
<evidence type="ECO:0000256" key="3">
    <source>
        <dbReference type="ARBA" id="ARBA00022540"/>
    </source>
</evidence>
<dbReference type="PRINTS" id="PR00315">
    <property type="entry name" value="ELONGATNFCT"/>
</dbReference>
<reference evidence="12" key="3">
    <citation type="submission" date="2024-01" db="EMBL/GenBank/DDBJ databases">
        <authorList>
            <person name="Coelho M.A."/>
            <person name="David-Palma M."/>
            <person name="Shea T."/>
            <person name="Sun S."/>
            <person name="Cuomo C.A."/>
            <person name="Heitman J."/>
        </authorList>
    </citation>
    <scope>NUCLEOTIDE SEQUENCE</scope>
    <source>
        <strain evidence="12">CBS 7841</strain>
    </source>
</reference>
<evidence type="ECO:0000313" key="12">
    <source>
        <dbReference type="EMBL" id="WVN85816.1"/>
    </source>
</evidence>
<dbReference type="HAMAP" id="MF_00100_B">
    <property type="entry name" value="IF_2_B"/>
    <property type="match status" value="1"/>
</dbReference>
<dbReference type="Pfam" id="PF22042">
    <property type="entry name" value="EF-G_D2"/>
    <property type="match status" value="1"/>
</dbReference>
<gene>
    <name evidence="12" type="ORF">L203_100967</name>
</gene>
<dbReference type="PROSITE" id="PS01176">
    <property type="entry name" value="IF2"/>
    <property type="match status" value="1"/>
</dbReference>
<dbReference type="CDD" id="cd01887">
    <property type="entry name" value="IF2_eIF5B"/>
    <property type="match status" value="1"/>
</dbReference>
<dbReference type="RefSeq" id="XP_066066516.1">
    <property type="nucleotide sequence ID" value="XM_066210419.1"/>
</dbReference>
<keyword evidence="13" id="KW-1185">Reference proteome</keyword>
<dbReference type="GO" id="GO:0005525">
    <property type="term" value="F:GTP binding"/>
    <property type="evidence" value="ECO:0007669"/>
    <property type="project" value="UniProtKB-KW"/>
</dbReference>
<dbReference type="Gene3D" id="2.40.30.10">
    <property type="entry name" value="Translation factors"/>
    <property type="match status" value="2"/>
</dbReference>
<dbReference type="VEuPathDB" id="FungiDB:L203_05169"/>
<evidence type="ECO:0000256" key="11">
    <source>
        <dbReference type="SAM" id="MobiDB-lite"/>
    </source>
</evidence>
<keyword evidence="5" id="KW-0648">Protein biosynthesis</keyword>
<dbReference type="InterPro" id="IPR053905">
    <property type="entry name" value="EF-G-like_DII"/>
</dbReference>
<dbReference type="FunFam" id="2.40.30.10:FF:000007">
    <property type="entry name" value="Translation initiation factor IF-2"/>
    <property type="match status" value="1"/>
</dbReference>
<reference evidence="12" key="2">
    <citation type="journal article" date="2022" name="Elife">
        <title>Obligate sexual reproduction of a homothallic fungus closely related to the Cryptococcus pathogenic species complex.</title>
        <authorList>
            <person name="Passer A.R."/>
            <person name="Clancey S.A."/>
            <person name="Shea T."/>
            <person name="David-Palma M."/>
            <person name="Averette A.F."/>
            <person name="Boekhout T."/>
            <person name="Porcel B.M."/>
            <person name="Nowrousian M."/>
            <person name="Cuomo C.A."/>
            <person name="Sun S."/>
            <person name="Heitman J."/>
            <person name="Coelho M.A."/>
        </authorList>
    </citation>
    <scope>NUCLEOTIDE SEQUENCE</scope>
    <source>
        <strain evidence="12">CBS 7841</strain>
    </source>
</reference>
<dbReference type="PANTHER" id="PTHR43381">
    <property type="entry name" value="TRANSLATION INITIATION FACTOR IF-2-RELATED"/>
    <property type="match status" value="1"/>
</dbReference>
<evidence type="ECO:0000256" key="6">
    <source>
        <dbReference type="ARBA" id="ARBA00022946"/>
    </source>
</evidence>
<evidence type="ECO:0000256" key="9">
    <source>
        <dbReference type="ARBA" id="ARBA00025162"/>
    </source>
</evidence>
<evidence type="ECO:0000256" key="10">
    <source>
        <dbReference type="ARBA" id="ARBA00044200"/>
    </source>
</evidence>
<organism evidence="12 13">
    <name type="scientific">Cryptococcus depauperatus CBS 7841</name>
    <dbReference type="NCBI Taxonomy" id="1295531"/>
    <lineage>
        <taxon>Eukaryota</taxon>
        <taxon>Fungi</taxon>
        <taxon>Dikarya</taxon>
        <taxon>Basidiomycota</taxon>
        <taxon>Agaricomycotina</taxon>
        <taxon>Tremellomycetes</taxon>
        <taxon>Tremellales</taxon>
        <taxon>Cryptococcaceae</taxon>
        <taxon>Cryptococcus</taxon>
    </lineage>
</organism>
<dbReference type="AlphaFoldDB" id="A0A1E3I9G6"/>
<protein>
    <recommendedName>
        <fullName evidence="10">Translation initiation factor IF-2, mitochondrial</fullName>
    </recommendedName>
</protein>
<sequence length="876" mass="96346">MFSATCRYCRGHLYRLPIDSGRNFTAGNVSLIDGSEGFKLPSTDWSRPAPQEDFSRNNKSGKRREHGQYRRRNENGSTAEREPNRGFGLKSKSKQQNQQVGDQEKRGAFSGLSKWDIGQRSKDNINQGGRPFADTIPHSRDSLSQWTNSAARKKEETPGFSNSATDVESPIALENEDNYELLKKHRTGKDRKGRHESRSLLTGLRDQSKIPSLPSQKHHRRDQSYEVGQSRKPKMSKPKVVEAKAEKEVYIPRHISTGNLAKIFGVKLFSLQSKMLRLDMSEDQRRSDYILNAEEACNIALEYDFNPIVDDEASFDIYPDSDPTNLSDQPLRPPVVTIMGHVDHGKTTLLDSLRQTSVTASEAGGITQHIGAFSVDLSSLLASDNSSSSTSTITFLDTPGHAAFTAMRARGASVTDIVVLVVAADDGVMPQTREVLNLVKNEGDKVGLVVAINKCDKPGVDIHKVKSALGAEGIFLEEDGGDVPSVKVSGLRKTGLDNLVETLSTLAEIRDLRARQTGKAEGFVLESRVDKGRGNVATVLVTKGILRAGSIVVAGHTWCRVRQMQNDKGKAIREALPGTPVSITGWKDLPKAGDELLEAKNGENEAKKAVNNRKRDEQRKRLLDDVEQINVKRREERLRLEAEAEAEKATKDELKSEPKPKTEKDDFKLLRLIIKSDVSGTVEAVVGSLEHIGNKEAGVSIISTGVGEVTESDISFAEASDATVIGFNVSAARSVQTAAKVADVKVLLETVIYRLIDKVRADVAALLPPAIEYSVKGEASVLQLFTINLRRNNTTTIAGCRVNNGVIDRTAGVRILRGPDRKVIYEGSIETLKHLKKDVTEVRKGMECGIALENFTDIKEGDEVVTFIKMEVPREL</sequence>